<reference evidence="1" key="1">
    <citation type="submission" date="2018-04" db="EMBL/GenBank/DDBJ databases">
        <title>Transcriptome assembly of Sipha flava.</title>
        <authorList>
            <person name="Scully E.D."/>
            <person name="Geib S.M."/>
            <person name="Palmer N.A."/>
            <person name="Koch K."/>
            <person name="Bradshaw J."/>
            <person name="Heng-Moss T."/>
            <person name="Sarath G."/>
        </authorList>
    </citation>
    <scope>NUCLEOTIDE SEQUENCE</scope>
</reference>
<protein>
    <recommendedName>
        <fullName evidence="2">Reverse transcriptase domain-containing protein</fullName>
    </recommendedName>
</protein>
<proteinExistence type="predicted"/>
<evidence type="ECO:0000313" key="1">
    <source>
        <dbReference type="EMBL" id="MBY74948.1"/>
    </source>
</evidence>
<dbReference type="AlphaFoldDB" id="A0A2S2QB36"/>
<dbReference type="EMBL" id="GGMS01005745">
    <property type="protein sequence ID" value="MBY74948.1"/>
    <property type="molecule type" value="Transcribed_RNA"/>
</dbReference>
<sequence length="104" mass="12107">MAEDEENLKNTTKNLLENGKKIGLTINEDKTKYMVITRNNSRSGHLDIDDYKFERVDNFKKLGVDINKEANSHNEINIRLAAANRCYFGLVPLFKSKFFHENQK</sequence>
<evidence type="ECO:0008006" key="2">
    <source>
        <dbReference type="Google" id="ProtNLM"/>
    </source>
</evidence>
<dbReference type="PANTHER" id="PTHR47027:SF29">
    <property type="entry name" value="C2H2-TYPE DOMAIN-CONTAINING PROTEIN"/>
    <property type="match status" value="1"/>
</dbReference>
<name>A0A2S2QB36_9HEMI</name>
<dbReference type="PANTHER" id="PTHR47027">
    <property type="entry name" value="REVERSE TRANSCRIPTASE DOMAIN-CONTAINING PROTEIN"/>
    <property type="match status" value="1"/>
</dbReference>
<accession>A0A2S2QB36</accession>
<gene>
    <name evidence="1" type="ORF">g.149207</name>
</gene>
<organism evidence="1">
    <name type="scientific">Sipha flava</name>
    <name type="common">yellow sugarcane aphid</name>
    <dbReference type="NCBI Taxonomy" id="143950"/>
    <lineage>
        <taxon>Eukaryota</taxon>
        <taxon>Metazoa</taxon>
        <taxon>Ecdysozoa</taxon>
        <taxon>Arthropoda</taxon>
        <taxon>Hexapoda</taxon>
        <taxon>Insecta</taxon>
        <taxon>Pterygota</taxon>
        <taxon>Neoptera</taxon>
        <taxon>Paraneoptera</taxon>
        <taxon>Hemiptera</taxon>
        <taxon>Sternorrhyncha</taxon>
        <taxon>Aphidomorpha</taxon>
        <taxon>Aphidoidea</taxon>
        <taxon>Aphididae</taxon>
        <taxon>Sipha</taxon>
    </lineage>
</organism>